<gene>
    <name evidence="1" type="ORF">FVF61_07280</name>
</gene>
<dbReference type="OrthoDB" id="1451104at2"/>
<accession>A0A5D0GAN8</accession>
<proteinExistence type="predicted"/>
<protein>
    <submittedName>
        <fullName evidence="1">Uncharacterized protein</fullName>
    </submittedName>
</protein>
<comment type="caution">
    <text evidence="1">The sequence shown here is derived from an EMBL/GenBank/DDBJ whole genome shotgun (WGS) entry which is preliminary data.</text>
</comment>
<keyword evidence="2" id="KW-1185">Reference proteome</keyword>
<dbReference type="RefSeq" id="WP_148454862.1">
    <property type="nucleotide sequence ID" value="NZ_VSFC01000033.1"/>
</dbReference>
<evidence type="ECO:0000313" key="1">
    <source>
        <dbReference type="EMBL" id="TYA55710.1"/>
    </source>
</evidence>
<reference evidence="1 2" key="1">
    <citation type="submission" date="2019-08" db="EMBL/GenBank/DDBJ databases">
        <title>Formosa sediminis sp. nov., isolated from marine sediment.</title>
        <authorList>
            <person name="Cao W.R."/>
        </authorList>
    </citation>
    <scope>NUCLEOTIDE SEQUENCE [LARGE SCALE GENOMIC DNA]</scope>
    <source>
        <strain evidence="1 2">1494</strain>
    </source>
</reference>
<dbReference type="AlphaFoldDB" id="A0A5D0GAN8"/>
<name>A0A5D0GAN8_9FLAO</name>
<evidence type="ECO:0000313" key="2">
    <source>
        <dbReference type="Proteomes" id="UP000324550"/>
    </source>
</evidence>
<sequence length="224" mass="26645">MKTKEGIPINMEETKMYIHYSDKEILNVDFSYLIFNVDSINKKFGDLANFVAKYNLWGETNGKLYILNEMVQPHDRLHHLINTTLKPLGFKQYDDFVLGYEQLTKGANGYVSPLLDKDIPGMEDVEWLGSMITREGNFVWHREIDDWETYLEWRQENQPQYSMGYYQMLLIKYFEKYDPHKLKFEPKIIEHRGDKVIFGMKKHKGCLVAKIDALLELDDRSKWE</sequence>
<organism evidence="1 2">
    <name type="scientific">Formosa maritima</name>
    <dbReference type="NCBI Taxonomy" id="2592046"/>
    <lineage>
        <taxon>Bacteria</taxon>
        <taxon>Pseudomonadati</taxon>
        <taxon>Bacteroidota</taxon>
        <taxon>Flavobacteriia</taxon>
        <taxon>Flavobacteriales</taxon>
        <taxon>Flavobacteriaceae</taxon>
        <taxon>Formosa</taxon>
    </lineage>
</organism>
<dbReference type="EMBL" id="VSFC01000033">
    <property type="protein sequence ID" value="TYA55710.1"/>
    <property type="molecule type" value="Genomic_DNA"/>
</dbReference>
<dbReference type="Proteomes" id="UP000324550">
    <property type="component" value="Unassembled WGS sequence"/>
</dbReference>